<evidence type="ECO:0000256" key="1">
    <source>
        <dbReference type="ARBA" id="ARBA00022723"/>
    </source>
</evidence>
<dbReference type="Proteomes" id="UP000322225">
    <property type="component" value="Chromosome 5"/>
</dbReference>
<accession>A0AAJ8MXK3</accession>
<dbReference type="AlphaFoldDB" id="A0AAJ8MXK3"/>
<dbReference type="PANTHER" id="PTHR35848:SF9">
    <property type="entry name" value="SLL1358 PROTEIN"/>
    <property type="match status" value="1"/>
</dbReference>
<dbReference type="GO" id="GO:0046872">
    <property type="term" value="F:metal ion binding"/>
    <property type="evidence" value="ECO:0007669"/>
    <property type="project" value="UniProtKB-KW"/>
</dbReference>
<dbReference type="InterPro" id="IPR011051">
    <property type="entry name" value="RmlC_Cupin_sf"/>
</dbReference>
<reference evidence="2" key="1">
    <citation type="submission" date="2017-08" db="EMBL/GenBank/DDBJ databases">
        <authorList>
            <person name="Cuomo C."/>
            <person name="Billmyre B."/>
            <person name="Heitman J."/>
        </authorList>
    </citation>
    <scope>NUCLEOTIDE SEQUENCE</scope>
    <source>
        <strain evidence="2">CBS 12478</strain>
    </source>
</reference>
<dbReference type="Gene3D" id="2.60.120.10">
    <property type="entry name" value="Jelly Rolls"/>
    <property type="match status" value="2"/>
</dbReference>
<gene>
    <name evidence="2" type="ORF">CI109_103261</name>
</gene>
<dbReference type="KEGG" id="ksn:43591358"/>
<dbReference type="PANTHER" id="PTHR35848">
    <property type="entry name" value="OXALATE-BINDING PROTEIN"/>
    <property type="match status" value="1"/>
</dbReference>
<dbReference type="InterPro" id="IPR014710">
    <property type="entry name" value="RmlC-like_jellyroll"/>
</dbReference>
<keyword evidence="1" id="KW-0479">Metal-binding</keyword>
<proteinExistence type="predicted"/>
<organism evidence="2 3">
    <name type="scientific">Kwoniella shandongensis</name>
    <dbReference type="NCBI Taxonomy" id="1734106"/>
    <lineage>
        <taxon>Eukaryota</taxon>
        <taxon>Fungi</taxon>
        <taxon>Dikarya</taxon>
        <taxon>Basidiomycota</taxon>
        <taxon>Agaricomycotina</taxon>
        <taxon>Tremellomycetes</taxon>
        <taxon>Tremellales</taxon>
        <taxon>Cryptococcaceae</taxon>
        <taxon>Kwoniella</taxon>
    </lineage>
</organism>
<dbReference type="InterPro" id="IPR051610">
    <property type="entry name" value="GPI/OXD"/>
</dbReference>
<evidence type="ECO:0008006" key="4">
    <source>
        <dbReference type="Google" id="ProtNLM"/>
    </source>
</evidence>
<reference evidence="2" key="2">
    <citation type="submission" date="2024-01" db="EMBL/GenBank/DDBJ databases">
        <title>Comparative genomics of Cryptococcus and Kwoniella reveals pathogenesis evolution and contrasting modes of karyotype evolution via chromosome fusion or intercentromeric recombination.</title>
        <authorList>
            <person name="Coelho M.A."/>
            <person name="David-Palma M."/>
            <person name="Shea T."/>
            <person name="Bowers K."/>
            <person name="McGinley-Smith S."/>
            <person name="Mohammad A.W."/>
            <person name="Gnirke A."/>
            <person name="Yurkov A.M."/>
            <person name="Nowrousian M."/>
            <person name="Sun S."/>
            <person name="Cuomo C.A."/>
            <person name="Heitman J."/>
        </authorList>
    </citation>
    <scope>NUCLEOTIDE SEQUENCE</scope>
    <source>
        <strain evidence="2">CBS 12478</strain>
    </source>
</reference>
<dbReference type="SUPFAM" id="SSF51182">
    <property type="entry name" value="RmlC-like cupins"/>
    <property type="match status" value="1"/>
</dbReference>
<evidence type="ECO:0000313" key="2">
    <source>
        <dbReference type="EMBL" id="WWD18806.1"/>
    </source>
</evidence>
<name>A0AAJ8MXK3_9TREE</name>
<protein>
    <recommendedName>
        <fullName evidence="4">Cupin type-1 domain-containing protein</fullName>
    </recommendedName>
</protein>
<evidence type="ECO:0000313" key="3">
    <source>
        <dbReference type="Proteomes" id="UP000322225"/>
    </source>
</evidence>
<sequence length="380" mass="41587">MSSRGPLIKSTEIEKGMKRAVHPVNPDAVRYTASLGDMAGMRDMGLHRCRLDPHTESTVIHYHLNTSEWIYILSGTGTIQLVDSSLPPKQIQPPYPITEHPVGPGDFLGFSVESAPSHAHCLKAGSEGLEYICGGTKTRLDGCVYPQLNKTLFHNDIDNVEFGMIEGTSLSVSTHLPRVVENNMMSLSPHHPLLVAAEIDAALKPNSHPLNPDNVRHSACISDMVGMKGLGVHKIRLEPNVESTTIHYHLNGAEWFYILKGSATLLLIDASIPHHEGFKAFSDATWTSRNVEDAKEYQVEERQVGPGDFMGFQGGLTAGQYAHGLRAGPEGLEYLCGGTRDTFDVCCYPQKGITNMFESTSETTIWAPVEASKVPKDQEA</sequence>
<keyword evidence="3" id="KW-1185">Reference proteome</keyword>
<dbReference type="EMBL" id="CP144055">
    <property type="protein sequence ID" value="WWD18806.1"/>
    <property type="molecule type" value="Genomic_DNA"/>
</dbReference>
<dbReference type="RefSeq" id="XP_031858544.2">
    <property type="nucleotide sequence ID" value="XM_032007190.2"/>
</dbReference>
<dbReference type="GeneID" id="43591358"/>